<dbReference type="Gene3D" id="1.20.5.110">
    <property type="match status" value="1"/>
</dbReference>
<gene>
    <name evidence="6" type="ORF">DSTB1V02_LOCUS2553</name>
</gene>
<keyword evidence="4" id="KW-0812">Transmembrane</keyword>
<keyword evidence="4" id="KW-1133">Transmembrane helix</keyword>
<name>A0A7R8XAA0_9CRUS</name>
<keyword evidence="3" id="KW-0175">Coiled coil</keyword>
<evidence type="ECO:0000313" key="6">
    <source>
        <dbReference type="EMBL" id="CAD7242595.1"/>
    </source>
</evidence>
<dbReference type="GO" id="GO:0005975">
    <property type="term" value="P:carbohydrate metabolic process"/>
    <property type="evidence" value="ECO:0007669"/>
    <property type="project" value="InterPro"/>
</dbReference>
<dbReference type="PANTHER" id="PTHR46066:SF2">
    <property type="entry name" value="CHITINASE DOMAIN-CONTAINING PROTEIN 1"/>
    <property type="match status" value="1"/>
</dbReference>
<dbReference type="EMBL" id="CAJPEV010000290">
    <property type="protein sequence ID" value="CAG0883539.1"/>
    <property type="molecule type" value="Genomic_DNA"/>
</dbReference>
<evidence type="ECO:0000256" key="1">
    <source>
        <dbReference type="ARBA" id="ARBA00009336"/>
    </source>
</evidence>
<dbReference type="GO" id="GO:0070492">
    <property type="term" value="F:oligosaccharide binding"/>
    <property type="evidence" value="ECO:0007669"/>
    <property type="project" value="TreeGrafter"/>
</dbReference>
<feature type="domain" description="GH18" evidence="5">
    <location>
        <begin position="1"/>
        <end position="284"/>
    </location>
</feature>
<comment type="similarity">
    <text evidence="1">Belongs to the glycosyl hydrolase 18 family.</text>
</comment>
<evidence type="ECO:0000256" key="4">
    <source>
        <dbReference type="SAM" id="Phobius"/>
    </source>
</evidence>
<dbReference type="InterPro" id="IPR001223">
    <property type="entry name" value="Glyco_hydro18_cat"/>
</dbReference>
<evidence type="ECO:0000256" key="2">
    <source>
        <dbReference type="ARBA" id="ARBA00040976"/>
    </source>
</evidence>
<keyword evidence="7" id="KW-1185">Reference proteome</keyword>
<dbReference type="GO" id="GO:0012505">
    <property type="term" value="C:endomembrane system"/>
    <property type="evidence" value="ECO:0007669"/>
    <property type="project" value="TreeGrafter"/>
</dbReference>
<dbReference type="Pfam" id="PF12352">
    <property type="entry name" value="V-SNARE_C"/>
    <property type="match status" value="1"/>
</dbReference>
<proteinExistence type="inferred from homology"/>
<dbReference type="Gene3D" id="3.20.20.80">
    <property type="entry name" value="Glycosidases"/>
    <property type="match status" value="1"/>
</dbReference>
<protein>
    <recommendedName>
        <fullName evidence="2">Chitinase domain-containing protein 1</fullName>
    </recommendedName>
</protein>
<evidence type="ECO:0000256" key="3">
    <source>
        <dbReference type="SAM" id="Coils"/>
    </source>
</evidence>
<dbReference type="InterPro" id="IPR029070">
    <property type="entry name" value="Chitinase_insertion_sf"/>
</dbReference>
<sequence>MTDGIKSSDGGGTKASTVREVIPKEKDLLEFTPDLITKHFPRNVLGYVTPKLKMDGLVLEIWRQTPAQLHPLLVSFLSRFGQTARQNNFEFILVIPPPSVHEDNEDSMLGYFTPQNFQSLLSDVTAFSFMTYDFSSVAKPGPNSPLPWVQGCIKLLLSGIPEGDQVMMHEASSKILVGLNFYGMDYTATGGRPILGRELQNHISDAENQLEDVQVHFSDEAVEHFFSFREKGQQHLVFFPTVHSIQARLQLATSFGVGIAIWELGQGMNFFYEIGLLRRSADMEALYHQTNHMVDETQASFVHLEKAVGDRALQVESEIQARIDKITSNCERLEVLVHKEVPTRRQNAKLRLDQLKYDCQHLQAALRNLQHKRYARERELMEREELLTRRFTPNDQSDTSVLIDYALQQHTSLQNTNRGLDELIGSGTSILSNLRDQRTSLKGVQKKVLDVANMLGMSNTVLRLIEQRTYRDKFILWGGMLFVCLFMFLVVYYIL</sequence>
<dbReference type="InterPro" id="IPR017853">
    <property type="entry name" value="GH"/>
</dbReference>
<evidence type="ECO:0000259" key="5">
    <source>
        <dbReference type="PROSITE" id="PS51910"/>
    </source>
</evidence>
<dbReference type="CDD" id="cd15863">
    <property type="entry name" value="SNARE_GS27"/>
    <property type="match status" value="1"/>
</dbReference>
<dbReference type="Gene3D" id="3.10.50.10">
    <property type="match status" value="1"/>
</dbReference>
<dbReference type="EMBL" id="LR899807">
    <property type="protein sequence ID" value="CAD7242595.1"/>
    <property type="molecule type" value="Genomic_DNA"/>
</dbReference>
<dbReference type="Pfam" id="PF00704">
    <property type="entry name" value="Glyco_hydro_18"/>
    <property type="match status" value="1"/>
</dbReference>
<organism evidence="6">
    <name type="scientific">Darwinula stevensoni</name>
    <dbReference type="NCBI Taxonomy" id="69355"/>
    <lineage>
        <taxon>Eukaryota</taxon>
        <taxon>Metazoa</taxon>
        <taxon>Ecdysozoa</taxon>
        <taxon>Arthropoda</taxon>
        <taxon>Crustacea</taxon>
        <taxon>Oligostraca</taxon>
        <taxon>Ostracoda</taxon>
        <taxon>Podocopa</taxon>
        <taxon>Podocopida</taxon>
        <taxon>Darwinulocopina</taxon>
        <taxon>Darwinuloidea</taxon>
        <taxon>Darwinulidae</taxon>
        <taxon>Darwinula</taxon>
    </lineage>
</organism>
<dbReference type="SUPFAM" id="SSF51445">
    <property type="entry name" value="(Trans)glycosidases"/>
    <property type="match status" value="1"/>
</dbReference>
<reference evidence="6" key="1">
    <citation type="submission" date="2020-11" db="EMBL/GenBank/DDBJ databases">
        <authorList>
            <person name="Tran Van P."/>
        </authorList>
    </citation>
    <scope>NUCLEOTIDE SEQUENCE</scope>
</reference>
<evidence type="ECO:0000313" key="7">
    <source>
        <dbReference type="Proteomes" id="UP000677054"/>
    </source>
</evidence>
<dbReference type="PROSITE" id="PS51910">
    <property type="entry name" value="GH18_2"/>
    <property type="match status" value="1"/>
</dbReference>
<keyword evidence="4" id="KW-0472">Membrane</keyword>
<dbReference type="Proteomes" id="UP000677054">
    <property type="component" value="Unassembled WGS sequence"/>
</dbReference>
<dbReference type="PANTHER" id="PTHR46066">
    <property type="entry name" value="CHITINASE DOMAIN-CONTAINING PROTEIN 1 FAMILY MEMBER"/>
    <property type="match status" value="1"/>
</dbReference>
<feature type="transmembrane region" description="Helical" evidence="4">
    <location>
        <begin position="474"/>
        <end position="494"/>
    </location>
</feature>
<dbReference type="OrthoDB" id="158360at2759"/>
<dbReference type="AlphaFoldDB" id="A0A7R8XAA0"/>
<feature type="coiled-coil region" evidence="3">
    <location>
        <begin position="345"/>
        <end position="372"/>
    </location>
</feature>
<dbReference type="SUPFAM" id="SSF58038">
    <property type="entry name" value="SNARE fusion complex"/>
    <property type="match status" value="1"/>
</dbReference>
<accession>A0A7R8XAA0</accession>